<keyword evidence="8 15" id="KW-0479">Metal-binding</keyword>
<dbReference type="PROSITE" id="PS50173">
    <property type="entry name" value="UMUC"/>
    <property type="match status" value="1"/>
</dbReference>
<keyword evidence="5 15" id="KW-0808">Transferase</keyword>
<evidence type="ECO:0000256" key="3">
    <source>
        <dbReference type="ARBA" id="ARBA00022457"/>
    </source>
</evidence>
<dbReference type="PANTHER" id="PTHR11076:SF33">
    <property type="entry name" value="DNA POLYMERASE KAPPA"/>
    <property type="match status" value="1"/>
</dbReference>
<evidence type="ECO:0000256" key="7">
    <source>
        <dbReference type="ARBA" id="ARBA00022705"/>
    </source>
</evidence>
<comment type="cofactor">
    <cofactor evidence="15">
        <name>Mg(2+)</name>
        <dbReference type="ChEBI" id="CHEBI:18420"/>
    </cofactor>
    <text evidence="15">Binds 2 magnesium ions per subunit.</text>
</comment>
<reference evidence="17 18" key="1">
    <citation type="submission" date="2024-04" db="EMBL/GenBank/DDBJ databases">
        <title>Human intestinal bacterial collection.</title>
        <authorList>
            <person name="Pauvert C."/>
            <person name="Hitch T.C.A."/>
            <person name="Clavel T."/>
        </authorList>
    </citation>
    <scope>NUCLEOTIDE SEQUENCE [LARGE SCALE GENOMIC DNA]</scope>
    <source>
        <strain evidence="17 18">CLA-SR-H026</strain>
    </source>
</reference>
<comment type="catalytic activity">
    <reaction evidence="14 15">
        <text>DNA(n) + a 2'-deoxyribonucleoside 5'-triphosphate = DNA(n+1) + diphosphate</text>
        <dbReference type="Rhea" id="RHEA:22508"/>
        <dbReference type="Rhea" id="RHEA-COMP:17339"/>
        <dbReference type="Rhea" id="RHEA-COMP:17340"/>
        <dbReference type="ChEBI" id="CHEBI:33019"/>
        <dbReference type="ChEBI" id="CHEBI:61560"/>
        <dbReference type="ChEBI" id="CHEBI:173112"/>
        <dbReference type="EC" id="2.7.7.7"/>
    </reaction>
</comment>
<evidence type="ECO:0000256" key="4">
    <source>
        <dbReference type="ARBA" id="ARBA00022490"/>
    </source>
</evidence>
<feature type="active site" evidence="15">
    <location>
        <position position="106"/>
    </location>
</feature>
<dbReference type="CDD" id="cd03586">
    <property type="entry name" value="PolY_Pol_IV_kappa"/>
    <property type="match status" value="1"/>
</dbReference>
<dbReference type="NCBIfam" id="NF002677">
    <property type="entry name" value="PRK02406.1"/>
    <property type="match status" value="1"/>
</dbReference>
<dbReference type="InterPro" id="IPR017961">
    <property type="entry name" value="DNA_pol_Y-fam_little_finger"/>
</dbReference>
<dbReference type="RefSeq" id="WP_349053667.1">
    <property type="nucleotide sequence ID" value="NZ_JBBNPS010000005.1"/>
</dbReference>
<dbReference type="InterPro" id="IPR001126">
    <property type="entry name" value="UmuC"/>
</dbReference>
<sequence length="412" mass="46386">MKRVILHSDMNNCYASIEIQRNPDLRGKTLVVGGSVEDRHGIVLAKSMEAKAMGIKTGEALWQAKNKCPNLVVVAPHYEVYLDFSRRARTIYYDYTNQVEPFGLDECWLDVTGSVHLFGSGEAIAHAIRRRMKEELGITVSVGVSFTKTFAKLGSDMKKPDAVTVIAEEDVARKVYPLPTDAMIGIGSKTKEKLRAVGIHTLGDLAQADPALLKSRLGINGEKLWKKARGMEEDPVRDRDDLLPVKSVGNGITLREDLKSPVEVRRIFQILALNVARRLREGELMARGIEIHLRDKDLRSMTFQRMLPTDGASSFLLRDSAFDLYTEKVDPARPIRAVTLRATNLVPSKAAVQTDFFSDYEKKKKEEDLDRAIYTIRRRYGEEAITFLGLLNDTKMPIHTHDVITLPHPVFR</sequence>
<protein>
    <recommendedName>
        <fullName evidence="15">DNA polymerase IV</fullName>
        <shortName evidence="15">Pol IV</shortName>
        <ecNumber evidence="15">2.7.7.7</ecNumber>
    </recommendedName>
</protein>
<dbReference type="Pfam" id="PF21999">
    <property type="entry name" value="IMS_HHH_1"/>
    <property type="match status" value="1"/>
</dbReference>
<dbReference type="PANTHER" id="PTHR11076">
    <property type="entry name" value="DNA REPAIR POLYMERASE UMUC / TRANSFERASE FAMILY MEMBER"/>
    <property type="match status" value="1"/>
</dbReference>
<organism evidence="17 18">
    <name type="scientific">Aedoeadaptatus acetigenes</name>
    <dbReference type="NCBI Taxonomy" id="2981723"/>
    <lineage>
        <taxon>Bacteria</taxon>
        <taxon>Bacillati</taxon>
        <taxon>Bacillota</taxon>
        <taxon>Tissierellia</taxon>
        <taxon>Tissierellales</taxon>
        <taxon>Peptoniphilaceae</taxon>
        <taxon>Aedoeadaptatus</taxon>
    </lineage>
</organism>
<feature type="binding site" evidence="15">
    <location>
        <position position="9"/>
    </location>
    <ligand>
        <name>Mg(2+)</name>
        <dbReference type="ChEBI" id="CHEBI:18420"/>
    </ligand>
</feature>
<evidence type="ECO:0000256" key="5">
    <source>
        <dbReference type="ARBA" id="ARBA00022679"/>
    </source>
</evidence>
<feature type="domain" description="UmuC" evidence="16">
    <location>
        <begin position="5"/>
        <end position="187"/>
    </location>
</feature>
<comment type="subunit">
    <text evidence="15">Monomer.</text>
</comment>
<evidence type="ECO:0000256" key="10">
    <source>
        <dbReference type="ARBA" id="ARBA00022842"/>
    </source>
</evidence>
<keyword evidence="7 15" id="KW-0235">DNA replication</keyword>
<comment type="caution">
    <text evidence="17">The sequence shown here is derived from an EMBL/GenBank/DDBJ whole genome shotgun (WGS) entry which is preliminary data.</text>
</comment>
<dbReference type="Pfam" id="PF11799">
    <property type="entry name" value="IMS_C"/>
    <property type="match status" value="1"/>
</dbReference>
<dbReference type="InterPro" id="IPR022880">
    <property type="entry name" value="DNApol_IV"/>
</dbReference>
<keyword evidence="10 15" id="KW-0460">Magnesium</keyword>
<dbReference type="EMBL" id="JBBNPS010000005">
    <property type="protein sequence ID" value="MEQ3353307.1"/>
    <property type="molecule type" value="Genomic_DNA"/>
</dbReference>
<keyword evidence="6 15" id="KW-0548">Nucleotidyltransferase</keyword>
<dbReference type="Gene3D" id="3.30.70.270">
    <property type="match status" value="1"/>
</dbReference>
<dbReference type="GO" id="GO:0003887">
    <property type="term" value="F:DNA-directed DNA polymerase activity"/>
    <property type="evidence" value="ECO:0007669"/>
    <property type="project" value="UniProtKB-EC"/>
</dbReference>
<evidence type="ECO:0000313" key="17">
    <source>
        <dbReference type="EMBL" id="MEQ3353307.1"/>
    </source>
</evidence>
<keyword evidence="13 15" id="KW-0234">DNA repair</keyword>
<comment type="similarity">
    <text evidence="2 15">Belongs to the DNA polymerase type-Y family.</text>
</comment>
<dbReference type="SUPFAM" id="SSF100879">
    <property type="entry name" value="Lesion bypass DNA polymerase (Y-family), little finger domain"/>
    <property type="match status" value="1"/>
</dbReference>
<evidence type="ECO:0000256" key="6">
    <source>
        <dbReference type="ARBA" id="ARBA00022695"/>
    </source>
</evidence>
<evidence type="ECO:0000256" key="9">
    <source>
        <dbReference type="ARBA" id="ARBA00022763"/>
    </source>
</evidence>
<evidence type="ECO:0000259" key="16">
    <source>
        <dbReference type="PROSITE" id="PS50173"/>
    </source>
</evidence>
<dbReference type="Proteomes" id="UP001481872">
    <property type="component" value="Unassembled WGS sequence"/>
</dbReference>
<gene>
    <name evidence="15 17" type="primary">dinB</name>
    <name evidence="17" type="ORF">AAA081_03185</name>
</gene>
<name>A0ABV1J553_9FIRM</name>
<keyword evidence="9 15" id="KW-0227">DNA damage</keyword>
<dbReference type="SUPFAM" id="SSF56672">
    <property type="entry name" value="DNA/RNA polymerases"/>
    <property type="match status" value="1"/>
</dbReference>
<dbReference type="InterPro" id="IPR043128">
    <property type="entry name" value="Rev_trsase/Diguanyl_cyclase"/>
</dbReference>
<evidence type="ECO:0000256" key="11">
    <source>
        <dbReference type="ARBA" id="ARBA00022932"/>
    </source>
</evidence>
<dbReference type="EC" id="2.7.7.7" evidence="15"/>
<dbReference type="InterPro" id="IPR043502">
    <property type="entry name" value="DNA/RNA_pol_sf"/>
</dbReference>
<dbReference type="InterPro" id="IPR053848">
    <property type="entry name" value="IMS_HHH_1"/>
</dbReference>
<comment type="subcellular location">
    <subcellularLocation>
        <location evidence="1 15">Cytoplasm</location>
    </subcellularLocation>
</comment>
<evidence type="ECO:0000256" key="12">
    <source>
        <dbReference type="ARBA" id="ARBA00023125"/>
    </source>
</evidence>
<dbReference type="Gene3D" id="1.10.150.20">
    <property type="entry name" value="5' to 3' exonuclease, C-terminal subdomain"/>
    <property type="match status" value="1"/>
</dbReference>
<keyword evidence="18" id="KW-1185">Reference proteome</keyword>
<evidence type="ECO:0000256" key="14">
    <source>
        <dbReference type="ARBA" id="ARBA00049244"/>
    </source>
</evidence>
<dbReference type="InterPro" id="IPR036775">
    <property type="entry name" value="DNA_pol_Y-fam_lit_finger_sf"/>
</dbReference>
<evidence type="ECO:0000256" key="8">
    <source>
        <dbReference type="ARBA" id="ARBA00022723"/>
    </source>
</evidence>
<evidence type="ECO:0000256" key="15">
    <source>
        <dbReference type="HAMAP-Rule" id="MF_01113"/>
    </source>
</evidence>
<accession>A0ABV1J553</accession>
<keyword evidence="4 15" id="KW-0963">Cytoplasm</keyword>
<evidence type="ECO:0000256" key="2">
    <source>
        <dbReference type="ARBA" id="ARBA00010945"/>
    </source>
</evidence>
<keyword evidence="12 15" id="KW-0238">DNA-binding</keyword>
<dbReference type="Pfam" id="PF00817">
    <property type="entry name" value="IMS"/>
    <property type="match status" value="1"/>
</dbReference>
<dbReference type="HAMAP" id="MF_01113">
    <property type="entry name" value="DNApol_IV"/>
    <property type="match status" value="1"/>
</dbReference>
<feature type="site" description="Substrate discrimination" evidence="15">
    <location>
        <position position="14"/>
    </location>
</feature>
<dbReference type="InterPro" id="IPR050116">
    <property type="entry name" value="DNA_polymerase-Y"/>
</dbReference>
<evidence type="ECO:0000256" key="1">
    <source>
        <dbReference type="ARBA" id="ARBA00004496"/>
    </source>
</evidence>
<dbReference type="Gene3D" id="3.30.1490.100">
    <property type="entry name" value="DNA polymerase, Y-family, little finger domain"/>
    <property type="match status" value="1"/>
</dbReference>
<comment type="function">
    <text evidence="15">Poorly processive, error-prone DNA polymerase involved in untargeted mutagenesis. Copies undamaged DNA at stalled replication forks, which arise in vivo from mismatched or misaligned primer ends. These misaligned primers can be extended by PolIV. Exhibits no 3'-5' exonuclease (proofreading) activity. May be involved in translesional synthesis, in conjunction with the beta clamp from PolIII.</text>
</comment>
<keyword evidence="11 15" id="KW-0239">DNA-directed DNA polymerase</keyword>
<keyword evidence="3 15" id="KW-0515">Mutator protein</keyword>
<feature type="binding site" evidence="15">
    <location>
        <position position="105"/>
    </location>
    <ligand>
        <name>Mg(2+)</name>
        <dbReference type="ChEBI" id="CHEBI:18420"/>
    </ligand>
</feature>
<evidence type="ECO:0000313" key="18">
    <source>
        <dbReference type="Proteomes" id="UP001481872"/>
    </source>
</evidence>
<proteinExistence type="inferred from homology"/>
<dbReference type="Gene3D" id="3.40.1170.60">
    <property type="match status" value="1"/>
</dbReference>
<evidence type="ECO:0000256" key="13">
    <source>
        <dbReference type="ARBA" id="ARBA00023204"/>
    </source>
</evidence>